<dbReference type="InterPro" id="IPR036291">
    <property type="entry name" value="NAD(P)-bd_dom_sf"/>
</dbReference>
<comment type="similarity">
    <text evidence="1">Belongs to the short-chain dehydrogenases/reductases (SDR) family.</text>
</comment>
<dbReference type="PANTHER" id="PTHR42760:SF115">
    <property type="entry name" value="3-OXOACYL-[ACYL-CARRIER-PROTEIN] REDUCTASE FABG"/>
    <property type="match status" value="1"/>
</dbReference>
<dbReference type="EMBL" id="JAUFPN010000008">
    <property type="protein sequence ID" value="MDN3562974.1"/>
    <property type="molecule type" value="Genomic_DNA"/>
</dbReference>
<keyword evidence="2" id="KW-0560">Oxidoreductase</keyword>
<gene>
    <name evidence="3" type="ORF">QWZ14_01090</name>
</gene>
<organism evidence="3 4">
    <name type="scientific">Paeniroseomonas aquatica</name>
    <dbReference type="NCBI Taxonomy" id="373043"/>
    <lineage>
        <taxon>Bacteria</taxon>
        <taxon>Pseudomonadati</taxon>
        <taxon>Pseudomonadota</taxon>
        <taxon>Alphaproteobacteria</taxon>
        <taxon>Acetobacterales</taxon>
        <taxon>Acetobacteraceae</taxon>
        <taxon>Paeniroseomonas</taxon>
    </lineage>
</organism>
<evidence type="ECO:0000256" key="2">
    <source>
        <dbReference type="ARBA" id="ARBA00023002"/>
    </source>
</evidence>
<evidence type="ECO:0000256" key="1">
    <source>
        <dbReference type="ARBA" id="ARBA00006484"/>
    </source>
</evidence>
<reference evidence="4" key="1">
    <citation type="journal article" date="2019" name="Int. J. Syst. Evol. Microbiol.">
        <title>The Global Catalogue of Microorganisms (GCM) 10K type strain sequencing project: providing services to taxonomists for standard genome sequencing and annotation.</title>
        <authorList>
            <consortium name="The Broad Institute Genomics Platform"/>
            <consortium name="The Broad Institute Genome Sequencing Center for Infectious Disease"/>
            <person name="Wu L."/>
            <person name="Ma J."/>
        </authorList>
    </citation>
    <scope>NUCLEOTIDE SEQUENCE [LARGE SCALE GENOMIC DNA]</scope>
    <source>
        <strain evidence="4">CECT 7131</strain>
    </source>
</reference>
<dbReference type="InterPro" id="IPR002347">
    <property type="entry name" value="SDR_fam"/>
</dbReference>
<keyword evidence="4" id="KW-1185">Reference proteome</keyword>
<dbReference type="Pfam" id="PF13561">
    <property type="entry name" value="adh_short_C2"/>
    <property type="match status" value="1"/>
</dbReference>
<dbReference type="PRINTS" id="PR00080">
    <property type="entry name" value="SDRFAMILY"/>
</dbReference>
<dbReference type="SUPFAM" id="SSF51735">
    <property type="entry name" value="NAD(P)-binding Rossmann-fold domains"/>
    <property type="match status" value="1"/>
</dbReference>
<proteinExistence type="inferred from homology"/>
<dbReference type="Proteomes" id="UP001529369">
    <property type="component" value="Unassembled WGS sequence"/>
</dbReference>
<name>A0ABT7ZZS7_9PROT</name>
<evidence type="ECO:0000313" key="3">
    <source>
        <dbReference type="EMBL" id="MDN3562974.1"/>
    </source>
</evidence>
<comment type="caution">
    <text evidence="3">The sequence shown here is derived from an EMBL/GenBank/DDBJ whole genome shotgun (WGS) entry which is preliminary data.</text>
</comment>
<accession>A0ABT7ZZS7</accession>
<protein>
    <submittedName>
        <fullName evidence="3">SDR family oxidoreductase</fullName>
    </submittedName>
</protein>
<dbReference type="Gene3D" id="3.40.50.720">
    <property type="entry name" value="NAD(P)-binding Rossmann-like Domain"/>
    <property type="match status" value="1"/>
</dbReference>
<sequence length="261" mass="27373">MMADLAGRVALITGGGRGIGRAIAERFAAAGAAVVVNYLRDEAAAEATAKACRAAGGDALPWRADVTDAEAVAAMARGVDAEFGRLDVLVLNAFAPYLFDAERRTPFRGLHWDDYQRQIDGSVRAAFIGCQAFVPIMERRPGGSVVTIASNLVARPAVPYHDYITAKAGLIGFTRSLAAELGPQGLRANCIAPGLVWPTDASRNTREDLRDSIIGATPLRRLAMPGDIAGPALFFASDLSAFVTGQTLFVDGGLVMAASPV</sequence>
<dbReference type="PRINTS" id="PR00081">
    <property type="entry name" value="GDHRDH"/>
</dbReference>
<dbReference type="PANTHER" id="PTHR42760">
    <property type="entry name" value="SHORT-CHAIN DEHYDROGENASES/REDUCTASES FAMILY MEMBER"/>
    <property type="match status" value="1"/>
</dbReference>
<dbReference type="RefSeq" id="WP_290314704.1">
    <property type="nucleotide sequence ID" value="NZ_JAUFPN010000008.1"/>
</dbReference>
<evidence type="ECO:0000313" key="4">
    <source>
        <dbReference type="Proteomes" id="UP001529369"/>
    </source>
</evidence>